<accession>A0A517QUR1</accession>
<name>A0A517QUR1_9PLAN</name>
<dbReference type="InterPro" id="IPR051325">
    <property type="entry name" value="Nudix_hydrolase_domain"/>
</dbReference>
<dbReference type="KEGG" id="tpol:Mal48_46440"/>
<dbReference type="CDD" id="cd03428">
    <property type="entry name" value="NUDIX_Ap4A_Nudt2"/>
    <property type="match status" value="1"/>
</dbReference>
<comment type="similarity">
    <text evidence="1">Belongs to the Nudix hydrolase family.</text>
</comment>
<dbReference type="InterPro" id="IPR015797">
    <property type="entry name" value="NUDIX_hydrolase-like_dom_sf"/>
</dbReference>
<evidence type="ECO:0000256" key="1">
    <source>
        <dbReference type="ARBA" id="ARBA00005582"/>
    </source>
</evidence>
<dbReference type="RefSeq" id="WP_231739777.1">
    <property type="nucleotide sequence ID" value="NZ_CP036267.1"/>
</dbReference>
<evidence type="ECO:0000313" key="7">
    <source>
        <dbReference type="EMBL" id="QDT35368.1"/>
    </source>
</evidence>
<feature type="domain" description="Nudix hydrolase" evidence="6">
    <location>
        <begin position="6"/>
        <end position="139"/>
    </location>
</feature>
<dbReference type="SUPFAM" id="SSF55811">
    <property type="entry name" value="Nudix"/>
    <property type="match status" value="1"/>
</dbReference>
<dbReference type="Pfam" id="PF00293">
    <property type="entry name" value="NUDIX"/>
    <property type="match status" value="1"/>
</dbReference>
<evidence type="ECO:0000256" key="2">
    <source>
        <dbReference type="ARBA" id="ARBA00018911"/>
    </source>
</evidence>
<sequence>MTEPIPELKACGILLLQGDPVQSFLLMRHVDRWDLPKGHLDGSETEIECALREMEEETGLSKNDIQIDPEFRYMDRYFVKNKRTRNKKKLKELVIFLARVDSKPKIEVTEHEGFEWFEWSPPHEIQWKTIDPLLAQVEKFLEPKQSS</sequence>
<dbReference type="PROSITE" id="PS51462">
    <property type="entry name" value="NUDIX"/>
    <property type="match status" value="1"/>
</dbReference>
<organism evidence="7 8">
    <name type="scientific">Thalassoglobus polymorphus</name>
    <dbReference type="NCBI Taxonomy" id="2527994"/>
    <lineage>
        <taxon>Bacteria</taxon>
        <taxon>Pseudomonadati</taxon>
        <taxon>Planctomycetota</taxon>
        <taxon>Planctomycetia</taxon>
        <taxon>Planctomycetales</taxon>
        <taxon>Planctomycetaceae</taxon>
        <taxon>Thalassoglobus</taxon>
    </lineage>
</organism>
<proteinExistence type="inferred from homology"/>
<keyword evidence="3" id="KW-0547">Nucleotide-binding</keyword>
<dbReference type="AlphaFoldDB" id="A0A517QUR1"/>
<dbReference type="GO" id="GO:0000166">
    <property type="term" value="F:nucleotide binding"/>
    <property type="evidence" value="ECO:0007669"/>
    <property type="project" value="UniProtKB-KW"/>
</dbReference>
<gene>
    <name evidence="7" type="ORF">Mal48_46440</name>
</gene>
<dbReference type="EMBL" id="CP036267">
    <property type="protein sequence ID" value="QDT35368.1"/>
    <property type="molecule type" value="Genomic_DNA"/>
</dbReference>
<keyword evidence="8" id="KW-1185">Reference proteome</keyword>
<dbReference type="GO" id="GO:0004081">
    <property type="term" value="F:bis(5'-nucleosyl)-tetraphosphatase (asymmetrical) activity"/>
    <property type="evidence" value="ECO:0007669"/>
    <property type="project" value="TreeGrafter"/>
</dbReference>
<dbReference type="GO" id="GO:0006167">
    <property type="term" value="P:AMP biosynthetic process"/>
    <property type="evidence" value="ECO:0007669"/>
    <property type="project" value="TreeGrafter"/>
</dbReference>
<keyword evidence="4 7" id="KW-0378">Hydrolase</keyword>
<reference evidence="7 8" key="1">
    <citation type="submission" date="2019-02" db="EMBL/GenBank/DDBJ databases">
        <title>Deep-cultivation of Planctomycetes and their phenomic and genomic characterization uncovers novel biology.</title>
        <authorList>
            <person name="Wiegand S."/>
            <person name="Jogler M."/>
            <person name="Boedeker C."/>
            <person name="Pinto D."/>
            <person name="Vollmers J."/>
            <person name="Rivas-Marin E."/>
            <person name="Kohn T."/>
            <person name="Peeters S.H."/>
            <person name="Heuer A."/>
            <person name="Rast P."/>
            <person name="Oberbeckmann S."/>
            <person name="Bunk B."/>
            <person name="Jeske O."/>
            <person name="Meyerdierks A."/>
            <person name="Storesund J.E."/>
            <person name="Kallscheuer N."/>
            <person name="Luecker S."/>
            <person name="Lage O.M."/>
            <person name="Pohl T."/>
            <person name="Merkel B.J."/>
            <person name="Hornburger P."/>
            <person name="Mueller R.-W."/>
            <person name="Bruemmer F."/>
            <person name="Labrenz M."/>
            <person name="Spormann A.M."/>
            <person name="Op den Camp H."/>
            <person name="Overmann J."/>
            <person name="Amann R."/>
            <person name="Jetten M.S.M."/>
            <person name="Mascher T."/>
            <person name="Medema M.H."/>
            <person name="Devos D.P."/>
            <person name="Kaster A.-K."/>
            <person name="Ovreas L."/>
            <person name="Rohde M."/>
            <person name="Galperin M.Y."/>
            <person name="Jogler C."/>
        </authorList>
    </citation>
    <scope>NUCLEOTIDE SEQUENCE [LARGE SCALE GENOMIC DNA]</scope>
    <source>
        <strain evidence="7 8">Mal48</strain>
    </source>
</reference>
<evidence type="ECO:0000256" key="4">
    <source>
        <dbReference type="ARBA" id="ARBA00022801"/>
    </source>
</evidence>
<dbReference type="Proteomes" id="UP000315724">
    <property type="component" value="Chromosome"/>
</dbReference>
<dbReference type="InterPro" id="IPR020084">
    <property type="entry name" value="NUDIX_hydrolase_CS"/>
</dbReference>
<evidence type="ECO:0000259" key="6">
    <source>
        <dbReference type="PROSITE" id="PS51462"/>
    </source>
</evidence>
<dbReference type="InterPro" id="IPR003565">
    <property type="entry name" value="Tetra_PHTase"/>
</dbReference>
<dbReference type="GO" id="GO:0006754">
    <property type="term" value="P:ATP biosynthetic process"/>
    <property type="evidence" value="ECO:0007669"/>
    <property type="project" value="TreeGrafter"/>
</dbReference>
<evidence type="ECO:0000256" key="3">
    <source>
        <dbReference type="ARBA" id="ARBA00022741"/>
    </source>
</evidence>
<evidence type="ECO:0000256" key="5">
    <source>
        <dbReference type="ARBA" id="ARBA00032644"/>
    </source>
</evidence>
<dbReference type="PANTHER" id="PTHR21340">
    <property type="entry name" value="DIADENOSINE 5,5-P1,P4-TETRAPHOSPHATE PYROPHOSPHOHYDROLASE MUTT"/>
    <property type="match status" value="1"/>
</dbReference>
<dbReference type="InterPro" id="IPR000086">
    <property type="entry name" value="NUDIX_hydrolase_dom"/>
</dbReference>
<dbReference type="Gene3D" id="3.90.79.10">
    <property type="entry name" value="Nucleoside Triphosphate Pyrophosphohydrolase"/>
    <property type="match status" value="1"/>
</dbReference>
<dbReference type="PANTHER" id="PTHR21340:SF0">
    <property type="entry name" value="BIS(5'-NUCLEOSYL)-TETRAPHOSPHATASE [ASYMMETRICAL]"/>
    <property type="match status" value="1"/>
</dbReference>
<dbReference type="PROSITE" id="PS00893">
    <property type="entry name" value="NUDIX_BOX"/>
    <property type="match status" value="1"/>
</dbReference>
<protein>
    <recommendedName>
        <fullName evidence="2">Bis(5'-nucleosyl)-tetraphosphatase [asymmetrical]</fullName>
    </recommendedName>
    <alternativeName>
        <fullName evidence="5">Diadenosine 5',5'''-P1,P4-tetraphosphate asymmetrical hydrolase</fullName>
    </alternativeName>
</protein>
<evidence type="ECO:0000313" key="8">
    <source>
        <dbReference type="Proteomes" id="UP000315724"/>
    </source>
</evidence>